<dbReference type="SUPFAM" id="SSF55120">
    <property type="entry name" value="Pseudouridine synthase"/>
    <property type="match status" value="1"/>
</dbReference>
<sequence length="268" mass="29674">MPPLPNRLDESVESHLDVVYEDNHLLVVNKPAGLATMGDGDRVTLHSLAAAYLKQKYNKPHGVYVGIVSRLDSVTSGVIVLARTSKAAARLNSQFSQHAAHLENQSGKKVVAPTSIRKTYLAVARPEPNRAAPLAPEGRLDDLIYKDDQAHRMRATRTHQAGAKPASLIYQTLTVGDDRNVIAVAPLTGRKHQIRVQLAARGWPIVGDRKYGSQTAWQSGIALHSFRLTIEHPTKREMMTFECPPPPSWNNVRSRELNAQLKSLHWLS</sequence>
<gene>
    <name evidence="3" type="ORF">NB063_16640</name>
</gene>
<evidence type="ECO:0000313" key="3">
    <source>
        <dbReference type="EMBL" id="MCM2372236.1"/>
    </source>
</evidence>
<comment type="similarity">
    <text evidence="1">Belongs to the pseudouridine synthase RluA family.</text>
</comment>
<dbReference type="RefSeq" id="WP_250929871.1">
    <property type="nucleotide sequence ID" value="NZ_JAMQBK010000043.1"/>
</dbReference>
<proteinExistence type="inferred from homology"/>
<dbReference type="CDD" id="cd02869">
    <property type="entry name" value="PseudoU_synth_RluA_like"/>
    <property type="match status" value="1"/>
</dbReference>
<dbReference type="PANTHER" id="PTHR21600">
    <property type="entry name" value="MITOCHONDRIAL RNA PSEUDOURIDINE SYNTHASE"/>
    <property type="match status" value="1"/>
</dbReference>
<comment type="caution">
    <text evidence="3">The sequence shown here is derived from an EMBL/GenBank/DDBJ whole genome shotgun (WGS) entry which is preliminary data.</text>
</comment>
<reference evidence="3 4" key="1">
    <citation type="journal article" date="2022" name="Syst. Appl. Microbiol.">
        <title>Rhodopirellula aestuarii sp. nov., a novel member of the genus Rhodopirellula isolated from brackish sediments collected in the Tagus River estuary, Portugal.</title>
        <authorList>
            <person name="Vitorino I.R."/>
            <person name="Klimek D."/>
            <person name="Calusinska M."/>
            <person name="Lobo-da-Cunha A."/>
            <person name="Vasconcelos V."/>
            <person name="Lage O.M."/>
        </authorList>
    </citation>
    <scope>NUCLEOTIDE SEQUENCE [LARGE SCALE GENOMIC DNA]</scope>
    <source>
        <strain evidence="3 4">ICT_H3.1</strain>
    </source>
</reference>
<dbReference type="PANTHER" id="PTHR21600:SF44">
    <property type="entry name" value="RIBOSOMAL LARGE SUBUNIT PSEUDOURIDINE SYNTHASE D"/>
    <property type="match status" value="1"/>
</dbReference>
<dbReference type="Proteomes" id="UP001202961">
    <property type="component" value="Unassembled WGS sequence"/>
</dbReference>
<protein>
    <submittedName>
        <fullName evidence="3">RluA family pseudouridine synthase</fullName>
    </submittedName>
</protein>
<dbReference type="InterPro" id="IPR020103">
    <property type="entry name" value="PsdUridine_synth_cat_dom_sf"/>
</dbReference>
<evidence type="ECO:0000256" key="1">
    <source>
        <dbReference type="ARBA" id="ARBA00010876"/>
    </source>
</evidence>
<dbReference type="Pfam" id="PF00849">
    <property type="entry name" value="PseudoU_synth_2"/>
    <property type="match status" value="1"/>
</dbReference>
<evidence type="ECO:0000313" key="4">
    <source>
        <dbReference type="Proteomes" id="UP001202961"/>
    </source>
</evidence>
<feature type="domain" description="Pseudouridine synthase RsuA/RluA-like" evidence="2">
    <location>
        <begin position="24"/>
        <end position="200"/>
    </location>
</feature>
<dbReference type="Gene3D" id="3.30.2350.10">
    <property type="entry name" value="Pseudouridine synthase"/>
    <property type="match status" value="1"/>
</dbReference>
<evidence type="ECO:0000259" key="2">
    <source>
        <dbReference type="Pfam" id="PF00849"/>
    </source>
</evidence>
<name>A0ABT0U7A8_9BACT</name>
<dbReference type="InterPro" id="IPR050188">
    <property type="entry name" value="RluA_PseudoU_synthase"/>
</dbReference>
<organism evidence="3 4">
    <name type="scientific">Aporhodopirellula aestuarii</name>
    <dbReference type="NCBI Taxonomy" id="2950107"/>
    <lineage>
        <taxon>Bacteria</taxon>
        <taxon>Pseudomonadati</taxon>
        <taxon>Planctomycetota</taxon>
        <taxon>Planctomycetia</taxon>
        <taxon>Pirellulales</taxon>
        <taxon>Pirellulaceae</taxon>
        <taxon>Aporhodopirellula</taxon>
    </lineage>
</organism>
<accession>A0ABT0U7A8</accession>
<dbReference type="InterPro" id="IPR006145">
    <property type="entry name" value="PsdUridine_synth_RsuA/RluA"/>
</dbReference>
<keyword evidence="4" id="KW-1185">Reference proteome</keyword>
<dbReference type="EMBL" id="JAMQBK010000043">
    <property type="protein sequence ID" value="MCM2372236.1"/>
    <property type="molecule type" value="Genomic_DNA"/>
</dbReference>